<dbReference type="eggNOG" id="COG1996">
    <property type="taxonomic scope" value="Bacteria"/>
</dbReference>
<dbReference type="STRING" id="879212.DespoDRAFT_02598"/>
<sequence length="426" mass="47800">MQKICRIQSSATSVEKNISYAIEHQCPQCGAPVTLGEETRFFVCGFCRVRSCISQKGFPRYYLPCSPKAPQDRQPIYLPYWRFKGVRYICSPSGITPIFTDISTLAVTDMPPQIPFSLGLRSQAMTMKVIEPDTKGKFFRPLPWATIFKETKFGLKPDERTFKEDIGETFSLIYSPFYIRQQHLIDGVTNQMLPPGKEITPDIFDLDQVRPGVETHFIAGICPGCGADLEGSGDSLALVCRNCHSLWRARGKNLAKIKFSTAAPADKDDIMLPFWRISAKVSPMTLATHADLARMANLPLAIPRNWEEKPVHFWSPAFKVRPNIFLRLLGQITSAQLEPALSQTIEDNLYQPVNLPASEAIQTIRITMAALLKPRKEILEILPKTEVTPQSISLIFLPFQSTQHDIIHPDLGIAINKKALALSDNL</sequence>
<reference evidence="1 2" key="1">
    <citation type="submission" date="2011-09" db="EMBL/GenBank/DDBJ databases">
        <authorList>
            <consortium name="US DOE Joint Genome Institute (JGI-PGF)"/>
            <person name="Lucas S."/>
            <person name="Han J."/>
            <person name="Lapidus A."/>
            <person name="Cheng J.-F."/>
            <person name="Goodwin L."/>
            <person name="Pitluck S."/>
            <person name="Peters L."/>
            <person name="Land M.L."/>
            <person name="Hauser L."/>
            <person name="Orellana R."/>
            <person name="Lovley D."/>
            <person name="Woyke T.J."/>
        </authorList>
    </citation>
    <scope>NUCLEOTIDE SEQUENCE [LARGE SCALE GENOMIC DNA]</scope>
    <source>
        <strain evidence="1 2">2ac9</strain>
    </source>
</reference>
<proteinExistence type="predicted"/>
<dbReference type="Proteomes" id="UP000005778">
    <property type="component" value="Chromosome"/>
</dbReference>
<protein>
    <submittedName>
        <fullName evidence="1">Uncharacterized protein</fullName>
    </submittedName>
</protein>
<evidence type="ECO:0000313" key="1">
    <source>
        <dbReference type="EMBL" id="EIM64443.1"/>
    </source>
</evidence>
<evidence type="ECO:0000313" key="2">
    <source>
        <dbReference type="Proteomes" id="UP000005778"/>
    </source>
</evidence>
<dbReference type="AlphaFoldDB" id="I5B4N0"/>
<dbReference type="HOGENOM" id="CLU_666865_0_0_7"/>
<gene>
    <name evidence="1" type="ORF">DespoDRAFT_02598</name>
</gene>
<name>I5B4N0_9BACT</name>
<reference evidence="1 2" key="2">
    <citation type="submission" date="2012-02" db="EMBL/GenBank/DDBJ databases">
        <title>Improved High-Quality Draft sequence of Desulfobacter postgatei 2ac9.</title>
        <authorList>
            <consortium name="US DOE Joint Genome Institute"/>
            <person name="Lucas S."/>
            <person name="Han J."/>
            <person name="Lapidus A."/>
            <person name="Cheng J.-F."/>
            <person name="Goodwin L."/>
            <person name="Pitluck S."/>
            <person name="Peters L."/>
            <person name="Ovchinnikova G."/>
            <person name="Held B."/>
            <person name="Detter J.C."/>
            <person name="Han C."/>
            <person name="Tapia R."/>
            <person name="Land M."/>
            <person name="Hauser L."/>
            <person name="Kyrpides N."/>
            <person name="Ivanova N."/>
            <person name="Pagani I."/>
            <person name="Orellana R."/>
            <person name="Lovley D."/>
            <person name="Woyke T."/>
        </authorList>
    </citation>
    <scope>NUCLEOTIDE SEQUENCE [LARGE SCALE GENOMIC DNA]</scope>
    <source>
        <strain evidence="1 2">2ac9</strain>
    </source>
</reference>
<dbReference type="EMBL" id="CM001488">
    <property type="protein sequence ID" value="EIM64443.1"/>
    <property type="molecule type" value="Genomic_DNA"/>
</dbReference>
<accession>I5B4N0</accession>
<keyword evidence="2" id="KW-1185">Reference proteome</keyword>
<organism evidence="1 2">
    <name type="scientific">Desulfobacter postgatei 2ac9</name>
    <dbReference type="NCBI Taxonomy" id="879212"/>
    <lineage>
        <taxon>Bacteria</taxon>
        <taxon>Pseudomonadati</taxon>
        <taxon>Thermodesulfobacteriota</taxon>
        <taxon>Desulfobacteria</taxon>
        <taxon>Desulfobacterales</taxon>
        <taxon>Desulfobacteraceae</taxon>
        <taxon>Desulfobacter</taxon>
    </lineage>
</organism>